<evidence type="ECO:0000313" key="9">
    <source>
        <dbReference type="Proteomes" id="UP000051612"/>
    </source>
</evidence>
<dbReference type="PANTHER" id="PTHR37299:SF3">
    <property type="entry name" value="STAGE 0 SPORULATION PROTEIN A HOMOLOG"/>
    <property type="match status" value="1"/>
</dbReference>
<sequence length="270" mass="31378">MLGSNKGDKFMETYGIVVCENDQVQLKNLYGFVNRAVWSLEDSPDSKDKTCEVVLVTTSYQEVVNYLNNTYIDSGVYFLDIDLGKADGQNGIDLAEFIKSKDLNAQIIFITAYENFAAMTYRRRIGAVDFITKTELDQKRLNEALFLAIKRIRELHTVREQTFSYKMGRRLINQNIRDILYIVTTEHSHKLKIVTLDSEGEFLGNIKRIDDENEFLEKISQSCLANPDNIVEIDLKLRTVKFKDGYIEVFPRRNSRKIEKLIDKYNVKKR</sequence>
<reference evidence="8 9" key="1">
    <citation type="journal article" date="2015" name="Genome Announc.">
        <title>Expanding the biotechnology potential of lactobacilli through comparative genomics of 213 strains and associated genera.</title>
        <authorList>
            <person name="Sun Z."/>
            <person name="Harris H.M."/>
            <person name="McCann A."/>
            <person name="Guo C."/>
            <person name="Argimon S."/>
            <person name="Zhang W."/>
            <person name="Yang X."/>
            <person name="Jeffery I.B."/>
            <person name="Cooney J.C."/>
            <person name="Kagawa T.F."/>
            <person name="Liu W."/>
            <person name="Song Y."/>
            <person name="Salvetti E."/>
            <person name="Wrobel A."/>
            <person name="Rasinkangas P."/>
            <person name="Parkhill J."/>
            <person name="Rea M.C."/>
            <person name="O'Sullivan O."/>
            <person name="Ritari J."/>
            <person name="Douillard F.P."/>
            <person name="Paul Ross R."/>
            <person name="Yang R."/>
            <person name="Briner A.E."/>
            <person name="Felis G.E."/>
            <person name="de Vos W.M."/>
            <person name="Barrangou R."/>
            <person name="Klaenhammer T.R."/>
            <person name="Caufield P.W."/>
            <person name="Cui Y."/>
            <person name="Zhang H."/>
            <person name="O'Toole P.W."/>
        </authorList>
    </citation>
    <scope>NUCLEOTIDE SEQUENCE [LARGE SCALE GENOMIC DNA]</scope>
    <source>
        <strain evidence="8 9">DSM 20452</strain>
    </source>
</reference>
<dbReference type="PATRIC" id="fig|1423772.3.peg.223"/>
<evidence type="ECO:0000256" key="5">
    <source>
        <dbReference type="PROSITE-ProRule" id="PRU00169"/>
    </source>
</evidence>
<dbReference type="Gene3D" id="3.40.50.2300">
    <property type="match status" value="1"/>
</dbReference>
<dbReference type="Proteomes" id="UP000051612">
    <property type="component" value="Unassembled WGS sequence"/>
</dbReference>
<dbReference type="Pfam" id="PF04397">
    <property type="entry name" value="LytTR"/>
    <property type="match status" value="1"/>
</dbReference>
<dbReference type="PROSITE" id="PS50110">
    <property type="entry name" value="RESPONSE_REGULATORY"/>
    <property type="match status" value="1"/>
</dbReference>
<comment type="function">
    <text evidence="4">Required for high-level post-exponential phase expression of a series of secreted proteins.</text>
</comment>
<evidence type="ECO:0000256" key="2">
    <source>
        <dbReference type="ARBA" id="ARBA00023012"/>
    </source>
</evidence>
<organism evidence="8 9">
    <name type="scientific">Ligilactobacillus murinus DSM 20452 = NBRC 14221</name>
    <dbReference type="NCBI Taxonomy" id="1423772"/>
    <lineage>
        <taxon>Bacteria</taxon>
        <taxon>Bacillati</taxon>
        <taxon>Bacillota</taxon>
        <taxon>Bacilli</taxon>
        <taxon>Lactobacillales</taxon>
        <taxon>Lactobacillaceae</taxon>
        <taxon>Ligilactobacillus</taxon>
    </lineage>
</organism>
<dbReference type="InterPro" id="IPR011006">
    <property type="entry name" value="CheY-like_superfamily"/>
</dbReference>
<keyword evidence="1" id="KW-0963">Cytoplasm</keyword>
<evidence type="ECO:0000259" key="6">
    <source>
        <dbReference type="PROSITE" id="PS50110"/>
    </source>
</evidence>
<dbReference type="AlphaFoldDB" id="A0A0R2BES9"/>
<keyword evidence="3" id="KW-0010">Activator</keyword>
<dbReference type="InterPro" id="IPR007492">
    <property type="entry name" value="LytTR_DNA-bd_dom"/>
</dbReference>
<dbReference type="EMBL" id="AYYN01000082">
    <property type="protein sequence ID" value="KRM74905.1"/>
    <property type="molecule type" value="Genomic_DNA"/>
</dbReference>
<evidence type="ECO:0000313" key="8">
    <source>
        <dbReference type="EMBL" id="KRM74905.1"/>
    </source>
</evidence>
<feature type="domain" description="Response regulatory" evidence="6">
    <location>
        <begin position="15"/>
        <end position="148"/>
    </location>
</feature>
<protein>
    <submittedName>
        <fullName evidence="8">Abpr response regulator</fullName>
    </submittedName>
</protein>
<dbReference type="GO" id="GO:0000156">
    <property type="term" value="F:phosphorelay response regulator activity"/>
    <property type="evidence" value="ECO:0007669"/>
    <property type="project" value="InterPro"/>
</dbReference>
<dbReference type="SUPFAM" id="SSF52172">
    <property type="entry name" value="CheY-like"/>
    <property type="match status" value="1"/>
</dbReference>
<dbReference type="PANTHER" id="PTHR37299">
    <property type="entry name" value="TRANSCRIPTIONAL REGULATOR-RELATED"/>
    <property type="match status" value="1"/>
</dbReference>
<evidence type="ECO:0000259" key="7">
    <source>
        <dbReference type="PROSITE" id="PS50930"/>
    </source>
</evidence>
<gene>
    <name evidence="8" type="ORF">FC48_GL000198</name>
</gene>
<keyword evidence="2" id="KW-0902">Two-component regulatory system</keyword>
<name>A0A0R2BES9_9LACO</name>
<dbReference type="Pfam" id="PF00072">
    <property type="entry name" value="Response_reg"/>
    <property type="match status" value="1"/>
</dbReference>
<comment type="caution">
    <text evidence="8">The sequence shown here is derived from an EMBL/GenBank/DDBJ whole genome shotgun (WGS) entry which is preliminary data.</text>
</comment>
<proteinExistence type="predicted"/>
<feature type="modified residue" description="4-aspartylphosphate" evidence="5">
    <location>
        <position position="80"/>
    </location>
</feature>
<evidence type="ECO:0000256" key="4">
    <source>
        <dbReference type="ARBA" id="ARBA00037164"/>
    </source>
</evidence>
<dbReference type="SMART" id="SM00850">
    <property type="entry name" value="LytTR"/>
    <property type="match status" value="1"/>
</dbReference>
<dbReference type="Gene3D" id="2.40.50.1020">
    <property type="entry name" value="LytTr DNA-binding domain"/>
    <property type="match status" value="1"/>
</dbReference>
<accession>A0A0R2BES9</accession>
<feature type="domain" description="HTH LytTR-type" evidence="7">
    <location>
        <begin position="163"/>
        <end position="264"/>
    </location>
</feature>
<dbReference type="PROSITE" id="PS50930">
    <property type="entry name" value="HTH_LYTTR"/>
    <property type="match status" value="1"/>
</dbReference>
<dbReference type="InterPro" id="IPR001789">
    <property type="entry name" value="Sig_transdc_resp-reg_receiver"/>
</dbReference>
<dbReference type="InterPro" id="IPR046947">
    <property type="entry name" value="LytR-like"/>
</dbReference>
<keyword evidence="5" id="KW-0597">Phosphoprotein</keyword>
<evidence type="ECO:0000256" key="1">
    <source>
        <dbReference type="ARBA" id="ARBA00022490"/>
    </source>
</evidence>
<evidence type="ECO:0000256" key="3">
    <source>
        <dbReference type="ARBA" id="ARBA00023159"/>
    </source>
</evidence>
<dbReference type="GO" id="GO:0003677">
    <property type="term" value="F:DNA binding"/>
    <property type="evidence" value="ECO:0007669"/>
    <property type="project" value="InterPro"/>
</dbReference>